<dbReference type="NCBIfam" id="TIGR01216">
    <property type="entry name" value="ATP_synt_epsi"/>
    <property type="match status" value="1"/>
</dbReference>
<evidence type="ECO:0000259" key="12">
    <source>
        <dbReference type="Pfam" id="PF02823"/>
    </source>
</evidence>
<dbReference type="HAMAP" id="MF_00530">
    <property type="entry name" value="ATP_synth_epsil_bac"/>
    <property type="match status" value="1"/>
</dbReference>
<accession>A0A4S3MQZ4</accession>
<organism evidence="13 14">
    <name type="scientific">Aliigemmobacter aestuarii</name>
    <dbReference type="NCBI Taxonomy" id="1445661"/>
    <lineage>
        <taxon>Bacteria</taxon>
        <taxon>Pseudomonadati</taxon>
        <taxon>Pseudomonadota</taxon>
        <taxon>Alphaproteobacteria</taxon>
        <taxon>Rhodobacterales</taxon>
        <taxon>Paracoccaceae</taxon>
        <taxon>Aliigemmobacter</taxon>
    </lineage>
</organism>
<dbReference type="RefSeq" id="WP_136393338.1">
    <property type="nucleotide sequence ID" value="NZ_SSND01000001.1"/>
</dbReference>
<evidence type="ECO:0000256" key="10">
    <source>
        <dbReference type="HAMAP-Rule" id="MF_00530"/>
    </source>
</evidence>
<comment type="function">
    <text evidence="1 10">Produces ATP from ADP in the presence of a proton gradient across the membrane.</text>
</comment>
<keyword evidence="7 10" id="KW-0472">Membrane</keyword>
<dbReference type="CDD" id="cd12152">
    <property type="entry name" value="F1-ATPase_delta"/>
    <property type="match status" value="1"/>
</dbReference>
<evidence type="ECO:0000256" key="1">
    <source>
        <dbReference type="ARBA" id="ARBA00003543"/>
    </source>
</evidence>
<protein>
    <recommendedName>
        <fullName evidence="10">ATP synthase epsilon chain</fullName>
    </recommendedName>
    <alternativeName>
        <fullName evidence="10">ATP synthase F1 sector epsilon subunit</fullName>
    </alternativeName>
    <alternativeName>
        <fullName evidence="10">F-ATPase epsilon subunit</fullName>
    </alternativeName>
</protein>
<dbReference type="Pfam" id="PF02823">
    <property type="entry name" value="ATP-synt_DE_N"/>
    <property type="match status" value="1"/>
</dbReference>
<name>A0A4S3MQZ4_9RHOB</name>
<dbReference type="PANTHER" id="PTHR13822">
    <property type="entry name" value="ATP SYNTHASE DELTA/EPSILON CHAIN"/>
    <property type="match status" value="1"/>
</dbReference>
<comment type="similarity">
    <text evidence="3 10 11">Belongs to the ATPase epsilon chain family.</text>
</comment>
<comment type="caution">
    <text evidence="13">The sequence shown here is derived from an EMBL/GenBank/DDBJ whole genome shotgun (WGS) entry which is preliminary data.</text>
</comment>
<evidence type="ECO:0000256" key="5">
    <source>
        <dbReference type="ARBA" id="ARBA00022781"/>
    </source>
</evidence>
<comment type="subcellular location">
    <subcellularLocation>
        <location evidence="10">Cell membrane</location>
        <topology evidence="10">Peripheral membrane protein</topology>
    </subcellularLocation>
    <subcellularLocation>
        <location evidence="2">Endomembrane system</location>
        <topology evidence="2">Peripheral membrane protein</topology>
    </subcellularLocation>
</comment>
<sequence>MANTLQFDLVSPERRLASVAATEVQIPGADGDMTAMEGHAATITTLRPGVLRVTSAEGVKSYAVTGGFAEINATSVSVLAEKAVPSEEATGTVLDDILAEARELAAAALPEDRDMAEKAVNDILAMKAGLGH</sequence>
<keyword evidence="9 10" id="KW-0066">ATP synthesis</keyword>
<evidence type="ECO:0000313" key="14">
    <source>
        <dbReference type="Proteomes" id="UP000309450"/>
    </source>
</evidence>
<dbReference type="GO" id="GO:0005524">
    <property type="term" value="F:ATP binding"/>
    <property type="evidence" value="ECO:0007669"/>
    <property type="project" value="UniProtKB-UniRule"/>
</dbReference>
<dbReference type="GO" id="GO:0045259">
    <property type="term" value="C:proton-transporting ATP synthase complex"/>
    <property type="evidence" value="ECO:0007669"/>
    <property type="project" value="UniProtKB-KW"/>
</dbReference>
<feature type="domain" description="ATP synthase F1 complex delta/epsilon subunit N-terminal" evidence="12">
    <location>
        <begin position="5"/>
        <end position="83"/>
    </location>
</feature>
<evidence type="ECO:0000313" key="13">
    <source>
        <dbReference type="EMBL" id="THD84960.1"/>
    </source>
</evidence>
<evidence type="ECO:0000256" key="6">
    <source>
        <dbReference type="ARBA" id="ARBA00023065"/>
    </source>
</evidence>
<dbReference type="InterPro" id="IPR001469">
    <property type="entry name" value="ATP_synth_F1_dsu/esu"/>
</dbReference>
<dbReference type="OrthoDB" id="9799969at2"/>
<dbReference type="InterPro" id="IPR020546">
    <property type="entry name" value="ATP_synth_F1_dsu/esu_N"/>
</dbReference>
<dbReference type="PANTHER" id="PTHR13822:SF10">
    <property type="entry name" value="ATP SYNTHASE EPSILON CHAIN, CHLOROPLASTIC"/>
    <property type="match status" value="1"/>
</dbReference>
<evidence type="ECO:0000256" key="4">
    <source>
        <dbReference type="ARBA" id="ARBA00022448"/>
    </source>
</evidence>
<evidence type="ECO:0000256" key="11">
    <source>
        <dbReference type="RuleBase" id="RU003656"/>
    </source>
</evidence>
<dbReference type="Gene3D" id="2.60.15.10">
    <property type="entry name" value="F0F1 ATP synthase delta/epsilon subunit, N-terminal"/>
    <property type="match status" value="1"/>
</dbReference>
<gene>
    <name evidence="10" type="primary">atpC</name>
    <name evidence="13" type="ORF">E7811_04345</name>
</gene>
<dbReference type="EMBL" id="SSND01000001">
    <property type="protein sequence ID" value="THD84960.1"/>
    <property type="molecule type" value="Genomic_DNA"/>
</dbReference>
<dbReference type="Proteomes" id="UP000309450">
    <property type="component" value="Unassembled WGS sequence"/>
</dbReference>
<dbReference type="NCBIfam" id="NF009978">
    <property type="entry name" value="PRK13443.1"/>
    <property type="match status" value="1"/>
</dbReference>
<evidence type="ECO:0000256" key="8">
    <source>
        <dbReference type="ARBA" id="ARBA00023196"/>
    </source>
</evidence>
<evidence type="ECO:0000256" key="9">
    <source>
        <dbReference type="ARBA" id="ARBA00023310"/>
    </source>
</evidence>
<dbReference type="GO" id="GO:0046933">
    <property type="term" value="F:proton-transporting ATP synthase activity, rotational mechanism"/>
    <property type="evidence" value="ECO:0007669"/>
    <property type="project" value="UniProtKB-UniRule"/>
</dbReference>
<keyword evidence="4 10" id="KW-0813">Transport</keyword>
<keyword evidence="6 10" id="KW-0406">Ion transport</keyword>
<evidence type="ECO:0000256" key="7">
    <source>
        <dbReference type="ARBA" id="ARBA00023136"/>
    </source>
</evidence>
<keyword evidence="10" id="KW-1003">Cell membrane</keyword>
<dbReference type="AlphaFoldDB" id="A0A4S3MQZ4"/>
<keyword evidence="8 10" id="KW-0139">CF(1)</keyword>
<dbReference type="GO" id="GO:0005886">
    <property type="term" value="C:plasma membrane"/>
    <property type="evidence" value="ECO:0007669"/>
    <property type="project" value="UniProtKB-SubCell"/>
</dbReference>
<dbReference type="InterPro" id="IPR036771">
    <property type="entry name" value="ATPsynth_dsu/esu_N"/>
</dbReference>
<proteinExistence type="inferred from homology"/>
<comment type="subunit">
    <text evidence="10 11">F-type ATPases have 2 components, CF(1) - the catalytic core - and CF(0) - the membrane proton channel. CF(1) has five subunits: alpha(3), beta(3), gamma(1), delta(1), epsilon(1). CF(0) has three main subunits: a, b and c.</text>
</comment>
<keyword evidence="14" id="KW-1185">Reference proteome</keyword>
<evidence type="ECO:0000256" key="3">
    <source>
        <dbReference type="ARBA" id="ARBA00005712"/>
    </source>
</evidence>
<evidence type="ECO:0000256" key="2">
    <source>
        <dbReference type="ARBA" id="ARBA00004184"/>
    </source>
</evidence>
<keyword evidence="5 10" id="KW-0375">Hydrogen ion transport</keyword>
<dbReference type="SUPFAM" id="SSF51344">
    <property type="entry name" value="Epsilon subunit of F1F0-ATP synthase N-terminal domain"/>
    <property type="match status" value="1"/>
</dbReference>
<reference evidence="13 14" key="1">
    <citation type="submission" date="2019-04" db="EMBL/GenBank/DDBJ databases">
        <title>Draft genome sequence of Gemmobacter aestuarii sp. nov.</title>
        <authorList>
            <person name="Hameed A."/>
            <person name="Lin S.-Y."/>
            <person name="Shahina M."/>
            <person name="Lai W.-A."/>
            <person name="Young C.-C."/>
        </authorList>
    </citation>
    <scope>NUCLEOTIDE SEQUENCE [LARGE SCALE GENOMIC DNA]</scope>
    <source>
        <strain evidence="13 14">CC-PW-75</strain>
    </source>
</reference>
<dbReference type="GO" id="GO:0012505">
    <property type="term" value="C:endomembrane system"/>
    <property type="evidence" value="ECO:0007669"/>
    <property type="project" value="UniProtKB-SubCell"/>
</dbReference>